<dbReference type="SUPFAM" id="SSF49562">
    <property type="entry name" value="C2 domain (Calcium/lipid-binding domain, CaLB)"/>
    <property type="match status" value="1"/>
</dbReference>
<evidence type="ECO:0000313" key="10">
    <source>
        <dbReference type="EMBL" id="KAJ6258720.1"/>
    </source>
</evidence>
<evidence type="ECO:0000259" key="9">
    <source>
        <dbReference type="PROSITE" id="PS50008"/>
    </source>
</evidence>
<comment type="function">
    <text evidence="6">The production of the second messenger molecules diacylglycerol (DAG) and inositol 1,4,5-trisphosphate (IP3) is mediated by activated phosphatidylinositol-specific phospholipase C enzymes.</text>
</comment>
<sequence>MREYRDSFCIKYTFSAEPLSMNIRKTLNSLMEALFGKLWNLDDMMAAYDPSARHPASVEQKKTYPAVVMATVDPAAQVGGGISSTKQALTPLKVTSEALLSELKAIYEYRSKDVSFEKFVEEFCAPDRNAILPPPATDLNHSLTSYFISSSHNTYLTDHQLYGSSSTEGYVNVLSRACRCVEIDVWDGDDGEPKVDHGWTLTKDIKFKEACEAIAEHAFVASDLPIIVSLECHAGMEQQEKMVKIMKTAWKDTLLLGELPGWNVAEKGLPPPGLLKNKILVKVKYLPPDAQPGGPASQMQSLSEQTKSLALTPTASNTADDDEEDLSDTPNKEKTPKVRISAALSALGVYASAMKFTESFSDAVSRRPNHVFSFSEKKFNALHEAQADALFQHNRHFLTRVYPHGLRVSSSNLDPHDFWRRGAQLVALNWQKVDRGMMFNEAMFAGTGGYVLKPQSHLPNLQSAIAMKDLEKIIDMQVSVLAAQDLPLPEGDTKPSGFHPYVKCIVHVSQLVKYKGKTKPGKGIDYAWGATKGAMSFKNMRNVIEELTFVRFKIYDDELGKDSKAAWACVRLDRLNTGYGLLRMFDMKGNRTDGLLLISVDKAAH</sequence>
<dbReference type="AlphaFoldDB" id="A0AAD6IW76"/>
<feature type="region of interest" description="Disordered" evidence="8">
    <location>
        <begin position="290"/>
        <end position="337"/>
    </location>
</feature>
<keyword evidence="5" id="KW-0807">Transducer</keyword>
<organism evidence="10 11">
    <name type="scientific">Drechslerella dactyloides</name>
    <name type="common">Nematode-trapping fungus</name>
    <name type="synonym">Arthrobotrys dactyloides</name>
    <dbReference type="NCBI Taxonomy" id="74499"/>
    <lineage>
        <taxon>Eukaryota</taxon>
        <taxon>Fungi</taxon>
        <taxon>Dikarya</taxon>
        <taxon>Ascomycota</taxon>
        <taxon>Pezizomycotina</taxon>
        <taxon>Orbiliomycetes</taxon>
        <taxon>Orbiliales</taxon>
        <taxon>Orbiliaceae</taxon>
        <taxon>Drechslerella</taxon>
    </lineage>
</organism>
<evidence type="ECO:0000256" key="3">
    <source>
        <dbReference type="ARBA" id="ARBA00022963"/>
    </source>
</evidence>
<dbReference type="Proteomes" id="UP001221413">
    <property type="component" value="Unassembled WGS sequence"/>
</dbReference>
<dbReference type="FunFam" id="3.20.20.190:FF:000039">
    <property type="entry name" value="Phosphoinositide phospholipase C"/>
    <property type="match status" value="1"/>
</dbReference>
<dbReference type="PANTHER" id="PTHR10336">
    <property type="entry name" value="PHOSPHOINOSITIDE-SPECIFIC PHOSPHOLIPASE C FAMILY PROTEIN"/>
    <property type="match status" value="1"/>
</dbReference>
<dbReference type="PRINTS" id="PR00390">
    <property type="entry name" value="PHPHLIPASEC"/>
</dbReference>
<evidence type="ECO:0000313" key="11">
    <source>
        <dbReference type="Proteomes" id="UP001221413"/>
    </source>
</evidence>
<dbReference type="Gene3D" id="3.20.20.190">
    <property type="entry name" value="Phosphatidylinositol (PI) phosphodiesterase"/>
    <property type="match status" value="1"/>
</dbReference>
<dbReference type="SMART" id="SM00149">
    <property type="entry name" value="PLCYc"/>
    <property type="match status" value="1"/>
</dbReference>
<dbReference type="SMART" id="SM00148">
    <property type="entry name" value="PLCXc"/>
    <property type="match status" value="1"/>
</dbReference>
<dbReference type="EMBL" id="JAQGDS010000008">
    <property type="protein sequence ID" value="KAJ6258720.1"/>
    <property type="molecule type" value="Genomic_DNA"/>
</dbReference>
<keyword evidence="3 7" id="KW-0442">Lipid degradation</keyword>
<gene>
    <name evidence="10" type="ORF">Dda_6771</name>
</gene>
<feature type="compositionally biased region" description="Polar residues" evidence="8">
    <location>
        <begin position="297"/>
        <end position="318"/>
    </location>
</feature>
<evidence type="ECO:0000256" key="7">
    <source>
        <dbReference type="RuleBase" id="RU361133"/>
    </source>
</evidence>
<dbReference type="PROSITE" id="PS50007">
    <property type="entry name" value="PIPLC_X_DOMAIN"/>
    <property type="match status" value="1"/>
</dbReference>
<comment type="caution">
    <text evidence="10">The sequence shown here is derived from an EMBL/GenBank/DDBJ whole genome shotgun (WGS) entry which is preliminary data.</text>
</comment>
<dbReference type="SUPFAM" id="SSF51695">
    <property type="entry name" value="PLC-like phosphodiesterases"/>
    <property type="match status" value="1"/>
</dbReference>
<dbReference type="PANTHER" id="PTHR10336:SF82">
    <property type="entry name" value="PHOSPHOINOSITIDE PHOSPHOLIPASE C"/>
    <property type="match status" value="1"/>
</dbReference>
<evidence type="ECO:0000256" key="1">
    <source>
        <dbReference type="ARBA" id="ARBA00001195"/>
    </source>
</evidence>
<protein>
    <recommendedName>
        <fullName evidence="7">Phosphoinositide phospholipase C</fullName>
        <ecNumber evidence="7">3.1.4.11</ecNumber>
    </recommendedName>
</protein>
<name>A0AAD6IW76_DREDA</name>
<dbReference type="GO" id="GO:0004435">
    <property type="term" value="F:phosphatidylinositol-4,5-bisphosphate phospholipase C activity"/>
    <property type="evidence" value="ECO:0007669"/>
    <property type="project" value="UniProtKB-EC"/>
</dbReference>
<evidence type="ECO:0000256" key="6">
    <source>
        <dbReference type="ARBA" id="ARBA00059664"/>
    </source>
</evidence>
<dbReference type="Pfam" id="PF00388">
    <property type="entry name" value="PI-PLC-X"/>
    <property type="match status" value="1"/>
</dbReference>
<dbReference type="CDD" id="cd00275">
    <property type="entry name" value="C2_PLC_like"/>
    <property type="match status" value="1"/>
</dbReference>
<proteinExistence type="predicted"/>
<evidence type="ECO:0000256" key="5">
    <source>
        <dbReference type="ARBA" id="ARBA00023224"/>
    </source>
</evidence>
<keyword evidence="2 7" id="KW-0378">Hydrolase</keyword>
<dbReference type="Pfam" id="PF00387">
    <property type="entry name" value="PI-PLC-Y"/>
    <property type="match status" value="1"/>
</dbReference>
<dbReference type="InterPro" id="IPR001711">
    <property type="entry name" value="PLipase_C_Pinositol-sp_Y"/>
</dbReference>
<reference evidence="10" key="1">
    <citation type="submission" date="2023-01" db="EMBL/GenBank/DDBJ databases">
        <title>The chitinases involved in constricting ring structure development in the nematode-trapping fungus Drechslerella dactyloides.</title>
        <authorList>
            <person name="Wang R."/>
            <person name="Zhang L."/>
            <person name="Tang P."/>
            <person name="Li S."/>
            <person name="Liang L."/>
        </authorList>
    </citation>
    <scope>NUCLEOTIDE SEQUENCE</scope>
    <source>
        <strain evidence="10">YMF1.00031</strain>
    </source>
</reference>
<dbReference type="GO" id="GO:0051209">
    <property type="term" value="P:release of sequestered calcium ion into cytosol"/>
    <property type="evidence" value="ECO:0007669"/>
    <property type="project" value="TreeGrafter"/>
</dbReference>
<dbReference type="InterPro" id="IPR000909">
    <property type="entry name" value="PLipase_C_PInositol-sp_X_dom"/>
</dbReference>
<evidence type="ECO:0000256" key="4">
    <source>
        <dbReference type="ARBA" id="ARBA00023098"/>
    </source>
</evidence>
<dbReference type="CDD" id="cd08598">
    <property type="entry name" value="PI-PLC1c_yeast"/>
    <property type="match status" value="1"/>
</dbReference>
<dbReference type="Gene3D" id="2.60.40.150">
    <property type="entry name" value="C2 domain"/>
    <property type="match status" value="1"/>
</dbReference>
<dbReference type="InterPro" id="IPR017946">
    <property type="entry name" value="PLC-like_Pdiesterase_TIM-brl"/>
</dbReference>
<keyword evidence="4 7" id="KW-0443">Lipid metabolism</keyword>
<comment type="catalytic activity">
    <reaction evidence="1 7">
        <text>a 1,2-diacyl-sn-glycero-3-phospho-(1D-myo-inositol-4,5-bisphosphate) + H2O = 1D-myo-inositol 1,4,5-trisphosphate + a 1,2-diacyl-sn-glycerol + H(+)</text>
        <dbReference type="Rhea" id="RHEA:33179"/>
        <dbReference type="ChEBI" id="CHEBI:15377"/>
        <dbReference type="ChEBI" id="CHEBI:15378"/>
        <dbReference type="ChEBI" id="CHEBI:17815"/>
        <dbReference type="ChEBI" id="CHEBI:58456"/>
        <dbReference type="ChEBI" id="CHEBI:203600"/>
        <dbReference type="EC" id="3.1.4.11"/>
    </reaction>
</comment>
<dbReference type="EC" id="3.1.4.11" evidence="7"/>
<feature type="domain" description="PI-PLC Y-box" evidence="9">
    <location>
        <begin position="344"/>
        <end position="455"/>
    </location>
</feature>
<dbReference type="InterPro" id="IPR001192">
    <property type="entry name" value="PI-PLC_fam"/>
</dbReference>
<keyword evidence="11" id="KW-1185">Reference proteome</keyword>
<evidence type="ECO:0000256" key="2">
    <source>
        <dbReference type="ARBA" id="ARBA00022801"/>
    </source>
</evidence>
<dbReference type="InterPro" id="IPR035892">
    <property type="entry name" value="C2_domain_sf"/>
</dbReference>
<evidence type="ECO:0000256" key="8">
    <source>
        <dbReference type="SAM" id="MobiDB-lite"/>
    </source>
</evidence>
<dbReference type="GO" id="GO:0016042">
    <property type="term" value="P:lipid catabolic process"/>
    <property type="evidence" value="ECO:0007669"/>
    <property type="project" value="UniProtKB-KW"/>
</dbReference>
<dbReference type="GO" id="GO:0048015">
    <property type="term" value="P:phosphatidylinositol-mediated signaling"/>
    <property type="evidence" value="ECO:0007669"/>
    <property type="project" value="TreeGrafter"/>
</dbReference>
<dbReference type="PROSITE" id="PS50008">
    <property type="entry name" value="PIPLC_Y_DOMAIN"/>
    <property type="match status" value="1"/>
</dbReference>
<accession>A0AAD6IW76</accession>